<organism evidence="12 13">
    <name type="scientific">Candidatus Roizmanbacteria bacterium GW2011_GWC2_37_13</name>
    <dbReference type="NCBI Taxonomy" id="1618486"/>
    <lineage>
        <taxon>Bacteria</taxon>
        <taxon>Candidatus Roizmaniibacteriota</taxon>
    </lineage>
</organism>
<keyword evidence="8" id="KW-0456">Lyase</keyword>
<proteinExistence type="inferred from homology"/>
<gene>
    <name evidence="12" type="ORF">US40_C0006G0055</name>
</gene>
<evidence type="ECO:0000256" key="7">
    <source>
        <dbReference type="ARBA" id="ARBA00023152"/>
    </source>
</evidence>
<evidence type="ECO:0000256" key="6">
    <source>
        <dbReference type="ARBA" id="ARBA00022842"/>
    </source>
</evidence>
<evidence type="ECO:0000259" key="11">
    <source>
        <dbReference type="SMART" id="SM01193"/>
    </source>
</evidence>
<reference evidence="12 13" key="1">
    <citation type="journal article" date="2015" name="Nature">
        <title>rRNA introns, odd ribosomes, and small enigmatic genomes across a large radiation of phyla.</title>
        <authorList>
            <person name="Brown C.T."/>
            <person name="Hug L.A."/>
            <person name="Thomas B.C."/>
            <person name="Sharon I."/>
            <person name="Castelle C.J."/>
            <person name="Singh A."/>
            <person name="Wilkins M.J."/>
            <person name="Williams K.H."/>
            <person name="Banfield J.F."/>
        </authorList>
    </citation>
    <scope>NUCLEOTIDE SEQUENCE [LARGE SCALE GENOMIC DNA]</scope>
</reference>
<name>A0A0G0G6R5_9BACT</name>
<keyword evidence="7" id="KW-0324">Glycolysis</keyword>
<dbReference type="GO" id="GO:0004634">
    <property type="term" value="F:phosphopyruvate hydratase activity"/>
    <property type="evidence" value="ECO:0007669"/>
    <property type="project" value="UniProtKB-EC"/>
</dbReference>
<sequence>MANIKKITASEIINSRGYPTIFARLILSDDHEINVSVPSLEGTENDLVIELRDQDESRYNGRGVLKAVSYINDLLGPKLQGVSPTKQIEIDNWLITADGTKNKSKLGLNTLLAISYLIAKAASYELKLPLFKYINSLFEKLFPTGSSLDKLPSPIFTLLMGGKHGQVDLDFKEFQILPSSSFSYSRSYQVGVDLYHLIRELYKFNFNFNLDVVEAIKETVTKKGLVYGRDIFLGVDFGASSYLTNNRYFIKDKQQSVPVDEYLNFLDQSLIKKYSPLIISDPLGHDDWHGWKKLNSLISKEIYLVGDLLIGSNKERLEKVIGEKNCSAVTIRPSQVGTITETLGLINIAKKNQLSCLIGSDFAETDDSFIADFSVGAGADFVNFGPPVHGENVAKYNRLLEIEREINIKP</sequence>
<evidence type="ECO:0000313" key="13">
    <source>
        <dbReference type="Proteomes" id="UP000034917"/>
    </source>
</evidence>
<evidence type="ECO:0000256" key="5">
    <source>
        <dbReference type="ARBA" id="ARBA00022525"/>
    </source>
</evidence>
<dbReference type="Pfam" id="PF00113">
    <property type="entry name" value="Enolase_C"/>
    <property type="match status" value="1"/>
</dbReference>
<dbReference type="InterPro" id="IPR036849">
    <property type="entry name" value="Enolase-like_C_sf"/>
</dbReference>
<dbReference type="PATRIC" id="fig|1618486.3.peg.574"/>
<dbReference type="PIRSF" id="PIRSF001400">
    <property type="entry name" value="Enolase"/>
    <property type="match status" value="1"/>
</dbReference>
<dbReference type="InterPro" id="IPR000941">
    <property type="entry name" value="Enolase"/>
</dbReference>
<evidence type="ECO:0000259" key="10">
    <source>
        <dbReference type="SMART" id="SM01192"/>
    </source>
</evidence>
<dbReference type="PRINTS" id="PR00148">
    <property type="entry name" value="ENOLASE"/>
</dbReference>
<comment type="similarity">
    <text evidence="2">Belongs to the enolase family.</text>
</comment>
<keyword evidence="9" id="KW-0479">Metal-binding</keyword>
<keyword evidence="5" id="KW-0964">Secreted</keyword>
<dbReference type="Proteomes" id="UP000034917">
    <property type="component" value="Unassembled WGS sequence"/>
</dbReference>
<keyword evidence="6 9" id="KW-0460">Magnesium</keyword>
<comment type="cofactor">
    <cofactor evidence="9">
        <name>Mg(2+)</name>
        <dbReference type="ChEBI" id="CHEBI:18420"/>
    </cofactor>
    <text evidence="9">Mg(2+) is required for catalysis and for stabilizing the dimer.</text>
</comment>
<dbReference type="EC" id="4.2.1.11" evidence="3"/>
<dbReference type="InterPro" id="IPR020810">
    <property type="entry name" value="Enolase_C"/>
</dbReference>
<dbReference type="PANTHER" id="PTHR11902:SF1">
    <property type="entry name" value="ENOLASE"/>
    <property type="match status" value="1"/>
</dbReference>
<dbReference type="Pfam" id="PF03952">
    <property type="entry name" value="Enolase_N"/>
    <property type="match status" value="1"/>
</dbReference>
<feature type="binding site" evidence="9">
    <location>
        <position position="307"/>
    </location>
    <ligand>
        <name>Mg(2+)</name>
        <dbReference type="ChEBI" id="CHEBI:18420"/>
    </ligand>
</feature>
<dbReference type="EMBL" id="LBSV01000006">
    <property type="protein sequence ID" value="KKQ25737.1"/>
    <property type="molecule type" value="Genomic_DNA"/>
</dbReference>
<dbReference type="InterPro" id="IPR020811">
    <property type="entry name" value="Enolase_N"/>
</dbReference>
<accession>A0A0G0G6R5</accession>
<feature type="domain" description="Enolase N-terminal" evidence="11">
    <location>
        <begin position="4"/>
        <end position="134"/>
    </location>
</feature>
<evidence type="ECO:0000313" key="12">
    <source>
        <dbReference type="EMBL" id="KKQ25737.1"/>
    </source>
</evidence>
<dbReference type="AlphaFoldDB" id="A0A0G0G6R5"/>
<dbReference type="GO" id="GO:0000015">
    <property type="term" value="C:phosphopyruvate hydratase complex"/>
    <property type="evidence" value="ECO:0007669"/>
    <property type="project" value="InterPro"/>
</dbReference>
<dbReference type="SMART" id="SM01192">
    <property type="entry name" value="Enolase_C"/>
    <property type="match status" value="1"/>
</dbReference>
<comment type="pathway">
    <text evidence="1">Carbohydrate degradation; glycolysis; pyruvate from D-glyceraldehyde 3-phosphate: step 4/5.</text>
</comment>
<evidence type="ECO:0000256" key="8">
    <source>
        <dbReference type="ARBA" id="ARBA00023239"/>
    </source>
</evidence>
<protein>
    <recommendedName>
        <fullName evidence="4">Enolase</fullName>
        <ecNumber evidence="3">4.2.1.11</ecNumber>
    </recommendedName>
</protein>
<dbReference type="Gene3D" id="3.30.390.10">
    <property type="entry name" value="Enolase-like, N-terminal domain"/>
    <property type="match status" value="1"/>
</dbReference>
<dbReference type="SUPFAM" id="SSF54826">
    <property type="entry name" value="Enolase N-terminal domain-like"/>
    <property type="match status" value="1"/>
</dbReference>
<dbReference type="Gene3D" id="3.20.20.120">
    <property type="entry name" value="Enolase-like C-terminal domain"/>
    <property type="match status" value="1"/>
</dbReference>
<dbReference type="GO" id="GO:0000287">
    <property type="term" value="F:magnesium ion binding"/>
    <property type="evidence" value="ECO:0007669"/>
    <property type="project" value="InterPro"/>
</dbReference>
<dbReference type="InterPro" id="IPR029017">
    <property type="entry name" value="Enolase-like_N"/>
</dbReference>
<evidence type="ECO:0000256" key="4">
    <source>
        <dbReference type="ARBA" id="ARBA00017068"/>
    </source>
</evidence>
<evidence type="ECO:0000256" key="2">
    <source>
        <dbReference type="ARBA" id="ARBA00009604"/>
    </source>
</evidence>
<feature type="domain" description="Enolase C-terminal TIM barrel" evidence="10">
    <location>
        <begin position="148"/>
        <end position="410"/>
    </location>
</feature>
<evidence type="ECO:0000256" key="3">
    <source>
        <dbReference type="ARBA" id="ARBA00012058"/>
    </source>
</evidence>
<feature type="binding site" evidence="9">
    <location>
        <position position="236"/>
    </location>
    <ligand>
        <name>Mg(2+)</name>
        <dbReference type="ChEBI" id="CHEBI:18420"/>
    </ligand>
</feature>
<evidence type="ECO:0000256" key="9">
    <source>
        <dbReference type="PIRSR" id="PIRSR001400-3"/>
    </source>
</evidence>
<dbReference type="GO" id="GO:0006096">
    <property type="term" value="P:glycolytic process"/>
    <property type="evidence" value="ECO:0007669"/>
    <property type="project" value="UniProtKB-UniPathway"/>
</dbReference>
<evidence type="ECO:0000256" key="1">
    <source>
        <dbReference type="ARBA" id="ARBA00005031"/>
    </source>
</evidence>
<dbReference type="SUPFAM" id="SSF51604">
    <property type="entry name" value="Enolase C-terminal domain-like"/>
    <property type="match status" value="1"/>
</dbReference>
<dbReference type="UniPathway" id="UPA00109">
    <property type="reaction ID" value="UER00187"/>
</dbReference>
<dbReference type="SMART" id="SM01193">
    <property type="entry name" value="Enolase_N"/>
    <property type="match status" value="1"/>
</dbReference>
<dbReference type="PANTHER" id="PTHR11902">
    <property type="entry name" value="ENOLASE"/>
    <property type="match status" value="1"/>
</dbReference>
<comment type="caution">
    <text evidence="12">The sequence shown here is derived from an EMBL/GenBank/DDBJ whole genome shotgun (WGS) entry which is preliminary data.</text>
</comment>